<protein>
    <submittedName>
        <fullName evidence="3">Uncharacterized protein LOC103337734</fullName>
    </submittedName>
</protein>
<evidence type="ECO:0000313" key="2">
    <source>
        <dbReference type="Proteomes" id="UP000694861"/>
    </source>
</evidence>
<name>A0ABM0PG27_PRUMU</name>
<dbReference type="Proteomes" id="UP000694861">
    <property type="component" value="Linkage group LG7"/>
</dbReference>
<evidence type="ECO:0000256" key="1">
    <source>
        <dbReference type="SAM" id="MobiDB-lite"/>
    </source>
</evidence>
<organism evidence="2 3">
    <name type="scientific">Prunus mume</name>
    <name type="common">Japanese apricot</name>
    <name type="synonym">Armeniaca mume</name>
    <dbReference type="NCBI Taxonomy" id="102107"/>
    <lineage>
        <taxon>Eukaryota</taxon>
        <taxon>Viridiplantae</taxon>
        <taxon>Streptophyta</taxon>
        <taxon>Embryophyta</taxon>
        <taxon>Tracheophyta</taxon>
        <taxon>Spermatophyta</taxon>
        <taxon>Magnoliopsida</taxon>
        <taxon>eudicotyledons</taxon>
        <taxon>Gunneridae</taxon>
        <taxon>Pentapetalae</taxon>
        <taxon>rosids</taxon>
        <taxon>fabids</taxon>
        <taxon>Rosales</taxon>
        <taxon>Rosaceae</taxon>
        <taxon>Amygdaloideae</taxon>
        <taxon>Amygdaleae</taxon>
        <taxon>Prunus</taxon>
    </lineage>
</organism>
<keyword evidence="2" id="KW-1185">Reference proteome</keyword>
<gene>
    <name evidence="3" type="primary">LOC103337734</name>
</gene>
<feature type="region of interest" description="Disordered" evidence="1">
    <location>
        <begin position="214"/>
        <end position="237"/>
    </location>
</feature>
<dbReference type="RefSeq" id="XP_008239125.1">
    <property type="nucleotide sequence ID" value="XM_008240903.1"/>
</dbReference>
<feature type="compositionally biased region" description="Polar residues" evidence="1">
    <location>
        <begin position="180"/>
        <end position="189"/>
    </location>
</feature>
<sequence>MHVFLPGFSRAIIKRANESICNRKILHVNNTWLYLVHPYVHRSRESEHLGVGFGSESGVSSRGFRPSRRGLAAREAKLKREIEKQRHENAVLEEMHEFERLERLKTEDELKQSMVKAEAVSEEKLSEEKDKGNEVISELQRTNNELESSISRLEKGSKKLRKRSNENTQRRRSGRLASMDSATNNNGCASSAAVEGNGGLRISGYTRVAKMQMKRKNMKKKILGRKKKGKKKRGRTQEYAQYRCNMRSFFNTMQRIKECLTKGHLELLQQTPFWPLISAFYNGMIFEDQCWKSESDIHNIISCYNSRTMSFDFGSTSARLTNFESRHAYGGISLSILFGKT</sequence>
<feature type="region of interest" description="Disordered" evidence="1">
    <location>
        <begin position="153"/>
        <end position="193"/>
    </location>
</feature>
<reference evidence="3" key="2">
    <citation type="submission" date="2025-08" db="UniProtKB">
        <authorList>
            <consortium name="RefSeq"/>
        </authorList>
    </citation>
    <scope>IDENTIFICATION</scope>
</reference>
<evidence type="ECO:0000313" key="3">
    <source>
        <dbReference type="RefSeq" id="XP_008239125.1"/>
    </source>
</evidence>
<feature type="compositionally biased region" description="Basic residues" evidence="1">
    <location>
        <begin position="214"/>
        <end position="234"/>
    </location>
</feature>
<feature type="compositionally biased region" description="Basic and acidic residues" evidence="1">
    <location>
        <begin position="153"/>
        <end position="169"/>
    </location>
</feature>
<dbReference type="GeneID" id="103337734"/>
<proteinExistence type="predicted"/>
<accession>A0ABM0PG27</accession>
<reference evidence="2" key="1">
    <citation type="journal article" date="2012" name="Nat. Commun.">
        <title>The genome of Prunus mume.</title>
        <authorList>
            <person name="Zhang Q."/>
            <person name="Chen W."/>
            <person name="Sun L."/>
            <person name="Zhao F."/>
            <person name="Huang B."/>
            <person name="Yang W."/>
            <person name="Tao Y."/>
            <person name="Wang J."/>
            <person name="Yuan Z."/>
            <person name="Fan G."/>
            <person name="Xing Z."/>
            <person name="Han C."/>
            <person name="Pan H."/>
            <person name="Zhong X."/>
            <person name="Shi W."/>
            <person name="Liang X."/>
            <person name="Du D."/>
            <person name="Sun F."/>
            <person name="Xu Z."/>
            <person name="Hao R."/>
            <person name="Lv T."/>
            <person name="Lv Y."/>
            <person name="Zheng Z."/>
            <person name="Sun M."/>
            <person name="Luo L."/>
            <person name="Cai M."/>
            <person name="Gao Y."/>
            <person name="Wang J."/>
            <person name="Yin Y."/>
            <person name="Xu X."/>
            <person name="Cheng T."/>
            <person name="Wang J."/>
        </authorList>
    </citation>
    <scope>NUCLEOTIDE SEQUENCE [LARGE SCALE GENOMIC DNA]</scope>
</reference>